<sequence length="118" mass="13885">MASAKFTSQIVDDDYTHALRVYRDGISGAVRLQASVYKRPKEHTPIWTAFITSHLNRKFWLRRIDERTVIVRDLQLSIFMMPEDYMPGTTVRGDHILKFKFKSGERILQDTFLDNHKV</sequence>
<dbReference type="AlphaFoldDB" id="A0AAD6HV15"/>
<comment type="caution">
    <text evidence="2">The sequence shown here is derived from an EMBL/GenBank/DDBJ whole genome shotgun (WGS) entry which is preliminary data.</text>
</comment>
<dbReference type="InterPro" id="IPR057082">
    <property type="entry name" value="PH_C"/>
</dbReference>
<proteinExistence type="predicted"/>
<reference evidence="2" key="1">
    <citation type="journal article" date="2023" name="IMA Fungus">
        <title>Comparative genomic study of the Penicillium genus elucidates a diverse pangenome and 15 lateral gene transfer events.</title>
        <authorList>
            <person name="Petersen C."/>
            <person name="Sorensen T."/>
            <person name="Nielsen M.R."/>
            <person name="Sondergaard T.E."/>
            <person name="Sorensen J.L."/>
            <person name="Fitzpatrick D.A."/>
            <person name="Frisvad J.C."/>
            <person name="Nielsen K.L."/>
        </authorList>
    </citation>
    <scope>NUCLEOTIDE SEQUENCE</scope>
    <source>
        <strain evidence="2">IBT 17514</strain>
    </source>
</reference>
<protein>
    <submittedName>
        <fullName evidence="2">Maltose acetyltransferase family protein</fullName>
    </submittedName>
</protein>
<dbReference type="Pfam" id="PF23076">
    <property type="entry name" value="PH_FT_C"/>
    <property type="match status" value="1"/>
</dbReference>
<gene>
    <name evidence="2" type="ORF">N7493_001508</name>
</gene>
<name>A0AAD6HV15_9EURO</name>
<accession>A0AAD6HV15</accession>
<evidence type="ECO:0000259" key="1">
    <source>
        <dbReference type="Pfam" id="PF23076"/>
    </source>
</evidence>
<dbReference type="Proteomes" id="UP001215712">
    <property type="component" value="Unassembled WGS sequence"/>
</dbReference>
<evidence type="ECO:0000313" key="3">
    <source>
        <dbReference type="Proteomes" id="UP001215712"/>
    </source>
</evidence>
<keyword evidence="3" id="KW-1185">Reference proteome</keyword>
<reference evidence="2" key="2">
    <citation type="submission" date="2023-01" db="EMBL/GenBank/DDBJ databases">
        <authorList>
            <person name="Petersen C."/>
        </authorList>
    </citation>
    <scope>NUCLEOTIDE SEQUENCE</scope>
    <source>
        <strain evidence="2">IBT 17514</strain>
    </source>
</reference>
<feature type="domain" description="PH" evidence="1">
    <location>
        <begin position="5"/>
        <end position="103"/>
    </location>
</feature>
<organism evidence="2 3">
    <name type="scientific">Penicillium malachiteum</name>
    <dbReference type="NCBI Taxonomy" id="1324776"/>
    <lineage>
        <taxon>Eukaryota</taxon>
        <taxon>Fungi</taxon>
        <taxon>Dikarya</taxon>
        <taxon>Ascomycota</taxon>
        <taxon>Pezizomycotina</taxon>
        <taxon>Eurotiomycetes</taxon>
        <taxon>Eurotiomycetidae</taxon>
        <taxon>Eurotiales</taxon>
        <taxon>Aspergillaceae</taxon>
        <taxon>Penicillium</taxon>
    </lineage>
</organism>
<dbReference type="EMBL" id="JAQJAN010000002">
    <property type="protein sequence ID" value="KAJ5738353.1"/>
    <property type="molecule type" value="Genomic_DNA"/>
</dbReference>
<evidence type="ECO:0000313" key="2">
    <source>
        <dbReference type="EMBL" id="KAJ5738353.1"/>
    </source>
</evidence>